<evidence type="ECO:0000259" key="10">
    <source>
        <dbReference type="Pfam" id="PF02838"/>
    </source>
</evidence>
<dbReference type="Pfam" id="PF00728">
    <property type="entry name" value="Glyco_hydro_20"/>
    <property type="match status" value="1"/>
</dbReference>
<dbReference type="SUPFAM" id="SSF51445">
    <property type="entry name" value="(Trans)glycosidases"/>
    <property type="match status" value="1"/>
</dbReference>
<dbReference type="EC" id="3.2.1.52" evidence="3"/>
<evidence type="ECO:0000256" key="5">
    <source>
        <dbReference type="ARBA" id="ARBA00023295"/>
    </source>
</evidence>
<keyword evidence="4" id="KW-0378">Hydrolase</keyword>
<dbReference type="PANTHER" id="PTHR22600">
    <property type="entry name" value="BETA-HEXOSAMINIDASE"/>
    <property type="match status" value="1"/>
</dbReference>
<gene>
    <name evidence="11" type="ORF">IAC08_04550</name>
</gene>
<evidence type="ECO:0000256" key="3">
    <source>
        <dbReference type="ARBA" id="ARBA00012663"/>
    </source>
</evidence>
<organism evidence="11 12">
    <name type="scientific">Candidatus Cryptobacteroides intestinigallinarum</name>
    <dbReference type="NCBI Taxonomy" id="2840767"/>
    <lineage>
        <taxon>Bacteria</taxon>
        <taxon>Pseudomonadati</taxon>
        <taxon>Bacteroidota</taxon>
        <taxon>Bacteroidia</taxon>
        <taxon>Bacteroidales</taxon>
        <taxon>Candidatus Cryptobacteroides</taxon>
    </lineage>
</organism>
<protein>
    <recommendedName>
        <fullName evidence="3">beta-N-acetylhexosaminidase</fullName>
        <ecNumber evidence="3">3.2.1.52</ecNumber>
    </recommendedName>
</protein>
<accession>A0A9D9MZW9</accession>
<dbReference type="GO" id="GO:0030203">
    <property type="term" value="P:glycosaminoglycan metabolic process"/>
    <property type="evidence" value="ECO:0007669"/>
    <property type="project" value="TreeGrafter"/>
</dbReference>
<feature type="domain" description="Glycoside hydrolase family 20 catalytic" evidence="9">
    <location>
        <begin position="188"/>
        <end position="530"/>
    </location>
</feature>
<feature type="domain" description="Beta-hexosaminidase bacterial type N-terminal" evidence="10">
    <location>
        <begin position="55"/>
        <end position="184"/>
    </location>
</feature>
<dbReference type="Gene3D" id="3.30.379.10">
    <property type="entry name" value="Chitobiase/beta-hexosaminidase domain 2-like"/>
    <property type="match status" value="1"/>
</dbReference>
<dbReference type="Gene3D" id="3.20.20.80">
    <property type="entry name" value="Glycosidases"/>
    <property type="match status" value="1"/>
</dbReference>
<evidence type="ECO:0000256" key="6">
    <source>
        <dbReference type="PIRSR" id="PIRSR625705-1"/>
    </source>
</evidence>
<evidence type="ECO:0000256" key="7">
    <source>
        <dbReference type="SAM" id="MobiDB-lite"/>
    </source>
</evidence>
<evidence type="ECO:0000256" key="2">
    <source>
        <dbReference type="ARBA" id="ARBA00006285"/>
    </source>
</evidence>
<comment type="similarity">
    <text evidence="2">Belongs to the glycosyl hydrolase 20 family.</text>
</comment>
<keyword evidence="8" id="KW-0732">Signal</keyword>
<dbReference type="InterPro" id="IPR015882">
    <property type="entry name" value="HEX_bac_N"/>
</dbReference>
<dbReference type="CDD" id="cd06563">
    <property type="entry name" value="GH20_chitobiase-like"/>
    <property type="match status" value="1"/>
</dbReference>
<dbReference type="InterPro" id="IPR008979">
    <property type="entry name" value="Galactose-bd-like_sf"/>
</dbReference>
<dbReference type="InterPro" id="IPR017853">
    <property type="entry name" value="GH"/>
</dbReference>
<dbReference type="EMBL" id="JADIMK010000044">
    <property type="protein sequence ID" value="MBO8455656.1"/>
    <property type="molecule type" value="Genomic_DNA"/>
</dbReference>
<dbReference type="Pfam" id="PF02838">
    <property type="entry name" value="Glyco_hydro_20b"/>
    <property type="match status" value="1"/>
</dbReference>
<evidence type="ECO:0000313" key="12">
    <source>
        <dbReference type="Proteomes" id="UP000823617"/>
    </source>
</evidence>
<reference evidence="11" key="2">
    <citation type="journal article" date="2021" name="PeerJ">
        <title>Extensive microbial diversity within the chicken gut microbiome revealed by metagenomics and culture.</title>
        <authorList>
            <person name="Gilroy R."/>
            <person name="Ravi A."/>
            <person name="Getino M."/>
            <person name="Pursley I."/>
            <person name="Horton D.L."/>
            <person name="Alikhan N.F."/>
            <person name="Baker D."/>
            <person name="Gharbi K."/>
            <person name="Hall N."/>
            <person name="Watson M."/>
            <person name="Adriaenssens E.M."/>
            <person name="Foster-Nyarko E."/>
            <person name="Jarju S."/>
            <person name="Secka A."/>
            <person name="Antonio M."/>
            <person name="Oren A."/>
            <person name="Chaudhuri R.R."/>
            <person name="La Ragione R."/>
            <person name="Hildebrand F."/>
            <person name="Pallen M.J."/>
        </authorList>
    </citation>
    <scope>NUCLEOTIDE SEQUENCE</scope>
    <source>
        <strain evidence="11">B1-3475</strain>
    </source>
</reference>
<dbReference type="PANTHER" id="PTHR22600:SF57">
    <property type="entry name" value="BETA-N-ACETYLHEXOSAMINIDASE"/>
    <property type="match status" value="1"/>
</dbReference>
<comment type="catalytic activity">
    <reaction evidence="1">
        <text>Hydrolysis of terminal non-reducing N-acetyl-D-hexosamine residues in N-acetyl-beta-D-hexosaminides.</text>
        <dbReference type="EC" id="3.2.1.52"/>
    </reaction>
</comment>
<dbReference type="InterPro" id="IPR015883">
    <property type="entry name" value="Glyco_hydro_20_cat"/>
</dbReference>
<feature type="signal peptide" evidence="8">
    <location>
        <begin position="1"/>
        <end position="24"/>
    </location>
</feature>
<evidence type="ECO:0000259" key="9">
    <source>
        <dbReference type="Pfam" id="PF00728"/>
    </source>
</evidence>
<dbReference type="Proteomes" id="UP000823617">
    <property type="component" value="Unassembled WGS sequence"/>
</dbReference>
<reference evidence="11" key="1">
    <citation type="submission" date="2020-10" db="EMBL/GenBank/DDBJ databases">
        <authorList>
            <person name="Gilroy R."/>
        </authorList>
    </citation>
    <scope>NUCLEOTIDE SEQUENCE</scope>
    <source>
        <strain evidence="11">B1-3475</strain>
    </source>
</reference>
<evidence type="ECO:0000256" key="1">
    <source>
        <dbReference type="ARBA" id="ARBA00001231"/>
    </source>
</evidence>
<dbReference type="SUPFAM" id="SSF49785">
    <property type="entry name" value="Galactose-binding domain-like"/>
    <property type="match status" value="1"/>
</dbReference>
<evidence type="ECO:0000313" key="11">
    <source>
        <dbReference type="EMBL" id="MBO8455656.1"/>
    </source>
</evidence>
<comment type="caution">
    <text evidence="11">The sequence shown here is derived from an EMBL/GenBank/DDBJ whole genome shotgun (WGS) entry which is preliminary data.</text>
</comment>
<feature type="region of interest" description="Disordered" evidence="7">
    <location>
        <begin position="29"/>
        <end position="50"/>
    </location>
</feature>
<feature type="active site" description="Proton donor" evidence="6">
    <location>
        <position position="361"/>
    </location>
</feature>
<dbReference type="AlphaFoldDB" id="A0A9D9MZW9"/>
<dbReference type="GO" id="GO:0016020">
    <property type="term" value="C:membrane"/>
    <property type="evidence" value="ECO:0007669"/>
    <property type="project" value="TreeGrafter"/>
</dbReference>
<dbReference type="GO" id="GO:0005975">
    <property type="term" value="P:carbohydrate metabolic process"/>
    <property type="evidence" value="ECO:0007669"/>
    <property type="project" value="InterPro"/>
</dbReference>
<dbReference type="InterPro" id="IPR029018">
    <property type="entry name" value="Hex-like_dom2"/>
</dbReference>
<sequence>MTPRHIVTIAAVFQLLSITCAATAAVQTTDSRSVPERAVGNSDAEATEAKSPACVIPSPVSYEISDGSFSLSHGISFYIDAPDSAPGFNELESELFSDGFVRAPKKSAADIRIKVGDSRSRSSSGQKAVPYGPSSWKDTESESYTLEVRPDKVLIDAPSFAGAFYALQTLRQMGPEIRCCKVSDSPEFGYRGLHFDVSRHFRSKEFLMKQMDAMALLKLNKMHLHLTDGAGWRIEIEGYPRLMDFAAWRPYRKWSDWWVSDRHYCEKETPGAYGGYYTAQDIKEILEYARKKHIDVIPEIEMPGHSEEVLAAYPELSCTGEQYGSSDFCPGKEETFTFLENVLTEVMEMFPSEYIHIGGDEAGKGAWKTCPDCSRRMQEEGLSDVDELQSYLIHRIEAFVNSKGRKIIGWDEILQGGLAPNATVMSWRGTEGGIKAMKAGHDVIMTPGAYCYLDYTQDAPFKEPVSIGGYIPLAKTYSYKPVEAGLSEEDLSHLLGVQGNLWSEYIPEDSHAEYMYYPRAYAIAEIGWNPGKEKDYPDFRERSLQMNERLESMGYTTFDLAGEYGDRKESASVLGHLGKGCKVEYQIPWSSQYSAAGETTLTDGIIGGWTYGDMKWQGFMTDMDVTVDLGSVRPVRYVGATFMQIASAWVWLPEKVEISVSDDGVTFRPAGEVWKDLSDKADGLFFKTYGIICNENCRYVRLHAVKYPLDGAWLFTDEIVIN</sequence>
<dbReference type="GO" id="GO:0004563">
    <property type="term" value="F:beta-N-acetylhexosaminidase activity"/>
    <property type="evidence" value="ECO:0007669"/>
    <property type="project" value="UniProtKB-EC"/>
</dbReference>
<evidence type="ECO:0000256" key="8">
    <source>
        <dbReference type="SAM" id="SignalP"/>
    </source>
</evidence>
<feature type="chain" id="PRO_5039008759" description="beta-N-acetylhexosaminidase" evidence="8">
    <location>
        <begin position="25"/>
        <end position="722"/>
    </location>
</feature>
<proteinExistence type="inferred from homology"/>
<evidence type="ECO:0000256" key="4">
    <source>
        <dbReference type="ARBA" id="ARBA00022801"/>
    </source>
</evidence>
<keyword evidence="5" id="KW-0326">Glycosidase</keyword>
<dbReference type="PRINTS" id="PR00738">
    <property type="entry name" value="GLHYDRLASE20"/>
</dbReference>
<name>A0A9D9MZW9_9BACT</name>
<dbReference type="SUPFAM" id="SSF55545">
    <property type="entry name" value="beta-N-acetylhexosaminidase-like domain"/>
    <property type="match status" value="1"/>
</dbReference>
<dbReference type="InterPro" id="IPR025705">
    <property type="entry name" value="Beta_hexosaminidase_sua/sub"/>
</dbReference>
<dbReference type="Gene3D" id="2.60.120.260">
    <property type="entry name" value="Galactose-binding domain-like"/>
    <property type="match status" value="1"/>
</dbReference>
<feature type="region of interest" description="Disordered" evidence="7">
    <location>
        <begin position="115"/>
        <end position="138"/>
    </location>
</feature>